<keyword evidence="3" id="KW-1185">Reference proteome</keyword>
<reference evidence="2" key="1">
    <citation type="submission" date="2018-12" db="EMBL/GenBank/DDBJ databases">
        <authorList>
            <person name="Will S."/>
            <person name="Neumann-Schaal M."/>
            <person name="Henke P."/>
        </authorList>
    </citation>
    <scope>NUCLEOTIDE SEQUENCE</scope>
    <source>
        <strain evidence="2">PCC 7102</strain>
    </source>
</reference>
<evidence type="ECO:0000313" key="2">
    <source>
        <dbReference type="EMBL" id="RUT01614.1"/>
    </source>
</evidence>
<gene>
    <name evidence="2" type="ORF">DSM106972_067110</name>
</gene>
<protein>
    <recommendedName>
        <fullName evidence="1">DUF6876 domain-containing protein</fullName>
    </recommendedName>
</protein>
<proteinExistence type="predicted"/>
<dbReference type="EMBL" id="RSCL01000019">
    <property type="protein sequence ID" value="RUT01614.1"/>
    <property type="molecule type" value="Genomic_DNA"/>
</dbReference>
<accession>A0A3S1D114</accession>
<feature type="domain" description="DUF6876" evidence="1">
    <location>
        <begin position="6"/>
        <end position="120"/>
    </location>
</feature>
<dbReference type="OrthoDB" id="1255124at2"/>
<dbReference type="Proteomes" id="UP000271624">
    <property type="component" value="Unassembled WGS sequence"/>
</dbReference>
<sequence length="120" mass="14114">MKSAEEIIAELKKFSGSCVLYKHWLNIRYTEGIKHLAETTQSFWLIDAIASHQTQQLLSNPYLEELQIWRLIVQEKSGILICEWDTDKEVLRQDIPYTDFPLPTIKLYLAQKVLMLPTEY</sequence>
<dbReference type="AlphaFoldDB" id="A0A3S1D114"/>
<dbReference type="InterPro" id="IPR049241">
    <property type="entry name" value="DUF6876"/>
</dbReference>
<evidence type="ECO:0000259" key="1">
    <source>
        <dbReference type="Pfam" id="PF21781"/>
    </source>
</evidence>
<comment type="caution">
    <text evidence="2">The sequence shown here is derived from an EMBL/GenBank/DDBJ whole genome shotgun (WGS) entry which is preliminary data.</text>
</comment>
<dbReference type="RefSeq" id="WP_127084868.1">
    <property type="nucleotide sequence ID" value="NZ_RSCL01000019.1"/>
</dbReference>
<name>A0A3S1D114_9CYAN</name>
<dbReference type="Pfam" id="PF21781">
    <property type="entry name" value="DUF6876"/>
    <property type="match status" value="1"/>
</dbReference>
<evidence type="ECO:0000313" key="3">
    <source>
        <dbReference type="Proteomes" id="UP000271624"/>
    </source>
</evidence>
<reference evidence="2" key="2">
    <citation type="journal article" date="2019" name="Genome Biol. Evol.">
        <title>Day and night: Metabolic profiles and evolutionary relationships of six axenic non-marine cyanobacteria.</title>
        <authorList>
            <person name="Will S.E."/>
            <person name="Henke P."/>
            <person name="Boedeker C."/>
            <person name="Huang S."/>
            <person name="Brinkmann H."/>
            <person name="Rohde M."/>
            <person name="Jarek M."/>
            <person name="Friedl T."/>
            <person name="Seufert S."/>
            <person name="Schumacher M."/>
            <person name="Overmann J."/>
            <person name="Neumann-Schaal M."/>
            <person name="Petersen J."/>
        </authorList>
    </citation>
    <scope>NUCLEOTIDE SEQUENCE [LARGE SCALE GENOMIC DNA]</scope>
    <source>
        <strain evidence="2">PCC 7102</strain>
    </source>
</reference>
<organism evidence="2 3">
    <name type="scientific">Dulcicalothrix desertica PCC 7102</name>
    <dbReference type="NCBI Taxonomy" id="232991"/>
    <lineage>
        <taxon>Bacteria</taxon>
        <taxon>Bacillati</taxon>
        <taxon>Cyanobacteriota</taxon>
        <taxon>Cyanophyceae</taxon>
        <taxon>Nostocales</taxon>
        <taxon>Calotrichaceae</taxon>
        <taxon>Dulcicalothrix</taxon>
    </lineage>
</organism>